<dbReference type="SUPFAM" id="SSF56672">
    <property type="entry name" value="DNA/RNA polymerases"/>
    <property type="match status" value="1"/>
</dbReference>
<sequence>MALNQKYFNSEDVKLVQKIKRISQNLSPITLPIDSYYKIVQTDASSKGWAGILIQKPTKNSLKNTEEIAMYASGKFSEVESRRSNTELEILGIINSVKKLSGSLV</sequence>
<accession>A0AAD9WQN7</accession>
<proteinExistence type="predicted"/>
<dbReference type="Proteomes" id="UP001280121">
    <property type="component" value="Unassembled WGS sequence"/>
</dbReference>
<feature type="domain" description="Reverse transcriptase/retrotransposon-derived protein RNase H-like" evidence="1">
    <location>
        <begin position="9"/>
        <end position="101"/>
    </location>
</feature>
<dbReference type="Pfam" id="PF17919">
    <property type="entry name" value="RT_RNaseH_2"/>
    <property type="match status" value="1"/>
</dbReference>
<dbReference type="AlphaFoldDB" id="A0AAD9WQN7"/>
<reference evidence="2" key="1">
    <citation type="journal article" date="2023" name="Plant J.">
        <title>Genome sequences and population genomics provide insights into the demographic history, inbreeding, and mutation load of two 'living fossil' tree species of Dipteronia.</title>
        <authorList>
            <person name="Feng Y."/>
            <person name="Comes H.P."/>
            <person name="Chen J."/>
            <person name="Zhu S."/>
            <person name="Lu R."/>
            <person name="Zhang X."/>
            <person name="Li P."/>
            <person name="Qiu J."/>
            <person name="Olsen K.M."/>
            <person name="Qiu Y."/>
        </authorList>
    </citation>
    <scope>NUCLEOTIDE SEQUENCE</scope>
    <source>
        <strain evidence="2">KIB01</strain>
    </source>
</reference>
<evidence type="ECO:0000259" key="1">
    <source>
        <dbReference type="Pfam" id="PF17919"/>
    </source>
</evidence>
<gene>
    <name evidence="2" type="ORF">Ddye_026707</name>
</gene>
<dbReference type="EMBL" id="JANJYI010000008">
    <property type="protein sequence ID" value="KAK2638912.1"/>
    <property type="molecule type" value="Genomic_DNA"/>
</dbReference>
<keyword evidence="3" id="KW-1185">Reference proteome</keyword>
<dbReference type="InterPro" id="IPR043502">
    <property type="entry name" value="DNA/RNA_pol_sf"/>
</dbReference>
<dbReference type="InterPro" id="IPR041577">
    <property type="entry name" value="RT_RNaseH_2"/>
</dbReference>
<organism evidence="2 3">
    <name type="scientific">Dipteronia dyeriana</name>
    <dbReference type="NCBI Taxonomy" id="168575"/>
    <lineage>
        <taxon>Eukaryota</taxon>
        <taxon>Viridiplantae</taxon>
        <taxon>Streptophyta</taxon>
        <taxon>Embryophyta</taxon>
        <taxon>Tracheophyta</taxon>
        <taxon>Spermatophyta</taxon>
        <taxon>Magnoliopsida</taxon>
        <taxon>eudicotyledons</taxon>
        <taxon>Gunneridae</taxon>
        <taxon>Pentapetalae</taxon>
        <taxon>rosids</taxon>
        <taxon>malvids</taxon>
        <taxon>Sapindales</taxon>
        <taxon>Sapindaceae</taxon>
        <taxon>Hippocastanoideae</taxon>
        <taxon>Acereae</taxon>
        <taxon>Dipteronia</taxon>
    </lineage>
</organism>
<comment type="caution">
    <text evidence="2">The sequence shown here is derived from an EMBL/GenBank/DDBJ whole genome shotgun (WGS) entry which is preliminary data.</text>
</comment>
<evidence type="ECO:0000313" key="2">
    <source>
        <dbReference type="EMBL" id="KAK2638912.1"/>
    </source>
</evidence>
<evidence type="ECO:0000313" key="3">
    <source>
        <dbReference type="Proteomes" id="UP001280121"/>
    </source>
</evidence>
<name>A0AAD9WQN7_9ROSI</name>
<protein>
    <recommendedName>
        <fullName evidence="1">Reverse transcriptase/retrotransposon-derived protein RNase H-like domain-containing protein</fullName>
    </recommendedName>
</protein>